<comment type="similarity">
    <text evidence="1">Belongs to the bacterial solute-binding protein 3 family.</text>
</comment>
<dbReference type="PANTHER" id="PTHR35936:SF19">
    <property type="entry name" value="AMINO-ACID-BINDING PROTEIN YXEM-RELATED"/>
    <property type="match status" value="1"/>
</dbReference>
<accession>A0ABV8CEG2</accession>
<dbReference type="CDD" id="cd13622">
    <property type="entry name" value="PBP2_Arg_3"/>
    <property type="match status" value="1"/>
</dbReference>
<evidence type="ECO:0000256" key="2">
    <source>
        <dbReference type="ARBA" id="ARBA00022729"/>
    </source>
</evidence>
<organism evidence="6 7">
    <name type="scientific">Legionella dresdenensis</name>
    <dbReference type="NCBI Taxonomy" id="450200"/>
    <lineage>
        <taxon>Bacteria</taxon>
        <taxon>Pseudomonadati</taxon>
        <taxon>Pseudomonadota</taxon>
        <taxon>Gammaproteobacteria</taxon>
        <taxon>Legionellales</taxon>
        <taxon>Legionellaceae</taxon>
        <taxon>Legionella</taxon>
    </lineage>
</organism>
<proteinExistence type="inferred from homology"/>
<dbReference type="SUPFAM" id="SSF53850">
    <property type="entry name" value="Periplasmic binding protein-like II"/>
    <property type="match status" value="1"/>
</dbReference>
<dbReference type="SMART" id="SM00062">
    <property type="entry name" value="PBPb"/>
    <property type="match status" value="1"/>
</dbReference>
<keyword evidence="2 3" id="KW-0732">Signal</keyword>
<evidence type="ECO:0000313" key="7">
    <source>
        <dbReference type="Proteomes" id="UP001595758"/>
    </source>
</evidence>
<feature type="chain" id="PRO_5045455942" evidence="3">
    <location>
        <begin position="21"/>
        <end position="246"/>
    </location>
</feature>
<evidence type="ECO:0000256" key="3">
    <source>
        <dbReference type="SAM" id="SignalP"/>
    </source>
</evidence>
<protein>
    <submittedName>
        <fullName evidence="6">Transporter substrate-binding domain-containing protein</fullName>
    </submittedName>
</protein>
<dbReference type="RefSeq" id="WP_382342242.1">
    <property type="nucleotide sequence ID" value="NZ_JBHSAB010000011.1"/>
</dbReference>
<comment type="caution">
    <text evidence="6">The sequence shown here is derived from an EMBL/GenBank/DDBJ whole genome shotgun (WGS) entry which is preliminary data.</text>
</comment>
<evidence type="ECO:0000313" key="6">
    <source>
        <dbReference type="EMBL" id="MFC3908710.1"/>
    </source>
</evidence>
<dbReference type="EMBL" id="JBHSAB010000011">
    <property type="protein sequence ID" value="MFC3908710.1"/>
    <property type="molecule type" value="Genomic_DNA"/>
</dbReference>
<name>A0ABV8CEG2_9GAMM</name>
<dbReference type="PANTHER" id="PTHR35936">
    <property type="entry name" value="MEMBRANE-BOUND LYTIC MUREIN TRANSGLYCOSYLASE F"/>
    <property type="match status" value="1"/>
</dbReference>
<sequence length="246" mass="27406">MIKKVILITALLTFNLTSHAEGPPLVVAVDNFAPPFVLRANQQFYGFDIATMEELCRLVKRTCRYQPMAFSKLLEAVANNQAEAAIGAITITAQRAQLVNFTLPYMLSHARFITSAAAATQPFSYSMMDNKKIGVEEGSAFPLAIKTMGIINPQIVEYKNEETIIEELYNGNIDFALLDGPTALYWQSQSSDKLAVIGEQFTYGYGFGIAVNKGNTTLLAELNQAIQQYEKSEMYRSNYDKYLSSF</sequence>
<feature type="signal peptide" evidence="3">
    <location>
        <begin position="1"/>
        <end position="20"/>
    </location>
</feature>
<dbReference type="Pfam" id="PF00497">
    <property type="entry name" value="SBP_bac_3"/>
    <property type="match status" value="1"/>
</dbReference>
<feature type="domain" description="Solute-binding protein family 3/N-terminal" evidence="4">
    <location>
        <begin position="24"/>
        <end position="246"/>
    </location>
</feature>
<dbReference type="Proteomes" id="UP001595758">
    <property type="component" value="Unassembled WGS sequence"/>
</dbReference>
<reference evidence="7" key="1">
    <citation type="journal article" date="2019" name="Int. J. Syst. Evol. Microbiol.">
        <title>The Global Catalogue of Microorganisms (GCM) 10K type strain sequencing project: providing services to taxonomists for standard genome sequencing and annotation.</title>
        <authorList>
            <consortium name="The Broad Institute Genomics Platform"/>
            <consortium name="The Broad Institute Genome Sequencing Center for Infectious Disease"/>
            <person name="Wu L."/>
            <person name="Ma J."/>
        </authorList>
    </citation>
    <scope>NUCLEOTIDE SEQUENCE [LARGE SCALE GENOMIC DNA]</scope>
    <source>
        <strain evidence="7">CCUG 59858</strain>
    </source>
</reference>
<evidence type="ECO:0000256" key="1">
    <source>
        <dbReference type="ARBA" id="ARBA00010333"/>
    </source>
</evidence>
<evidence type="ECO:0000259" key="4">
    <source>
        <dbReference type="SMART" id="SM00062"/>
    </source>
</evidence>
<dbReference type="Gene3D" id="3.40.190.10">
    <property type="entry name" value="Periplasmic binding protein-like II"/>
    <property type="match status" value="2"/>
</dbReference>
<dbReference type="InterPro" id="IPR001638">
    <property type="entry name" value="Solute-binding_3/MltF_N"/>
</dbReference>
<dbReference type="SMART" id="SM00079">
    <property type="entry name" value="PBPe"/>
    <property type="match status" value="1"/>
</dbReference>
<evidence type="ECO:0000259" key="5">
    <source>
        <dbReference type="SMART" id="SM00079"/>
    </source>
</evidence>
<keyword evidence="7" id="KW-1185">Reference proteome</keyword>
<feature type="domain" description="Ionotropic glutamate receptor C-terminal" evidence="5">
    <location>
        <begin position="24"/>
        <end position="245"/>
    </location>
</feature>
<dbReference type="InterPro" id="IPR001320">
    <property type="entry name" value="Iontro_rcpt_C"/>
</dbReference>
<gene>
    <name evidence="6" type="ORF">ACFORL_06420</name>
</gene>